<reference evidence="3 4" key="1">
    <citation type="journal article" date="2015" name="Proc. Natl. Acad. Sci. U.S.A.">
        <title>Expanded metabolic versatility of ubiquitous nitrite-oxidizing bacteria from the genus Nitrospira.</title>
        <authorList>
            <person name="Koch H."/>
            <person name="Lucker S."/>
            <person name="Albertsen M."/>
            <person name="Kitzinger K."/>
            <person name="Herbold C."/>
            <person name="Spieck E."/>
            <person name="Nielsen P.H."/>
            <person name="Wagner M."/>
            <person name="Daims H."/>
        </authorList>
    </citation>
    <scope>NUCLEOTIDE SEQUENCE [LARGE SCALE GENOMIC DNA]</scope>
    <source>
        <strain evidence="3 4">NSP M-1</strain>
    </source>
</reference>
<gene>
    <name evidence="3" type="ORF">NITMOv2_3488</name>
</gene>
<evidence type="ECO:0000313" key="4">
    <source>
        <dbReference type="Proteomes" id="UP000069205"/>
    </source>
</evidence>
<feature type="domain" description="NAD-dependent epimerase/dehydratase" evidence="1">
    <location>
        <begin position="4"/>
        <end position="187"/>
    </location>
</feature>
<dbReference type="AlphaFoldDB" id="A0A0K2GFZ4"/>
<dbReference type="Proteomes" id="UP000069205">
    <property type="component" value="Chromosome"/>
</dbReference>
<organism evidence="3 4">
    <name type="scientific">Nitrospira moscoviensis</name>
    <dbReference type="NCBI Taxonomy" id="42253"/>
    <lineage>
        <taxon>Bacteria</taxon>
        <taxon>Pseudomonadati</taxon>
        <taxon>Nitrospirota</taxon>
        <taxon>Nitrospiria</taxon>
        <taxon>Nitrospirales</taxon>
        <taxon>Nitrospiraceae</taxon>
        <taxon>Nitrospira</taxon>
    </lineage>
</organism>
<dbReference type="EMBL" id="CP011801">
    <property type="protein sequence ID" value="ALA59880.1"/>
    <property type="molecule type" value="Genomic_DNA"/>
</dbReference>
<dbReference type="PATRIC" id="fig|42253.5.peg.3442"/>
<evidence type="ECO:0000259" key="2">
    <source>
        <dbReference type="Pfam" id="PF14667"/>
    </source>
</evidence>
<dbReference type="RefSeq" id="WP_053380822.1">
    <property type="nucleotide sequence ID" value="NZ_CP011801.1"/>
</dbReference>
<dbReference type="InterPro" id="IPR014710">
    <property type="entry name" value="RmlC-like_jellyroll"/>
</dbReference>
<dbReference type="InterPro" id="IPR001509">
    <property type="entry name" value="Epimerase_deHydtase"/>
</dbReference>
<dbReference type="Pfam" id="PF01370">
    <property type="entry name" value="Epimerase"/>
    <property type="match status" value="1"/>
</dbReference>
<dbReference type="InterPro" id="IPR011051">
    <property type="entry name" value="RmlC_Cupin_sf"/>
</dbReference>
<evidence type="ECO:0000259" key="1">
    <source>
        <dbReference type="Pfam" id="PF01370"/>
    </source>
</evidence>
<dbReference type="SUPFAM" id="SSF51735">
    <property type="entry name" value="NAD(P)-binding Rossmann-fold domains"/>
    <property type="match status" value="1"/>
</dbReference>
<feature type="domain" description="Capsular polysaccharide assembling protein CapF C-terminal" evidence="2">
    <location>
        <begin position="252"/>
        <end position="362"/>
    </location>
</feature>
<sequence length="368" mass="41594">MSVIVVTGVEGFLGWHARVHFHPHGERHVLGLSRQDLCDEAQLERAVRKADAVIHLAGVNRGADEEIEHTNVDLARRLIASCDAAGARPHILFANSTHRDRDTAYGRSKRRSAELLTEWSVRIGSIFTDVVIPNVFGEGGRPFYNSAIATFCHQLASGEEPRVIQDSELELIHAQDVMRHIRKAIENRISGDLRLTGHRILVSECLGKLVLFDKAYRAHLVPNLSDDLDLDLFNAYRSYLFPKFYPVKLQLHADARGNLFEAVKERSGGQCFISTTKPGVTRGNHYHTRKVERFLVLSGQAVIRLRKLMSREVVEFPVNGAVPEYIDMPTFHTHSITNIGPTDLMTLFWAHEIYDPQRSDTIREPVEI</sequence>
<dbReference type="InterPro" id="IPR050177">
    <property type="entry name" value="Lipid_A_modif_metabolic_enz"/>
</dbReference>
<name>A0A0K2GFZ4_NITMO</name>
<dbReference type="Pfam" id="PF14667">
    <property type="entry name" value="Polysacc_synt_C"/>
    <property type="match status" value="1"/>
</dbReference>
<keyword evidence="4" id="KW-1185">Reference proteome</keyword>
<dbReference type="PANTHER" id="PTHR43245:SF55">
    <property type="entry name" value="NAD(P)-BINDING DOMAIN-CONTAINING PROTEIN"/>
    <property type="match status" value="1"/>
</dbReference>
<dbReference type="SUPFAM" id="SSF51182">
    <property type="entry name" value="RmlC-like cupins"/>
    <property type="match status" value="1"/>
</dbReference>
<dbReference type="PANTHER" id="PTHR43245">
    <property type="entry name" value="BIFUNCTIONAL POLYMYXIN RESISTANCE PROTEIN ARNA"/>
    <property type="match status" value="1"/>
</dbReference>
<dbReference type="OrthoDB" id="9801056at2"/>
<dbReference type="Gene3D" id="3.40.50.720">
    <property type="entry name" value="NAD(P)-binding Rossmann-like Domain"/>
    <property type="match status" value="1"/>
</dbReference>
<accession>A0A0K2GFZ4</accession>
<dbReference type="InterPro" id="IPR036291">
    <property type="entry name" value="NAD(P)-bd_dom_sf"/>
</dbReference>
<proteinExistence type="predicted"/>
<dbReference type="CDD" id="cd07007">
    <property type="entry name" value="cupin_CapF-like_C"/>
    <property type="match status" value="1"/>
</dbReference>
<dbReference type="STRING" id="42253.NITMOv2_3488"/>
<dbReference type="KEGG" id="nmv:NITMOv2_3488"/>
<evidence type="ECO:0000313" key="3">
    <source>
        <dbReference type="EMBL" id="ALA59880.1"/>
    </source>
</evidence>
<dbReference type="Gene3D" id="2.60.120.10">
    <property type="entry name" value="Jelly Rolls"/>
    <property type="match status" value="1"/>
</dbReference>
<protein>
    <submittedName>
        <fullName evidence="3">Uncharacterized protein</fullName>
    </submittedName>
</protein>
<dbReference type="InterPro" id="IPR029303">
    <property type="entry name" value="CapF_C"/>
</dbReference>